<evidence type="ECO:0000313" key="3">
    <source>
        <dbReference type="Proteomes" id="UP000694545"/>
    </source>
</evidence>
<dbReference type="GO" id="GO:0032922">
    <property type="term" value="P:circadian regulation of gene expression"/>
    <property type="evidence" value="ECO:0007669"/>
    <property type="project" value="InterPro"/>
</dbReference>
<dbReference type="GO" id="GO:0045892">
    <property type="term" value="P:negative regulation of DNA-templated transcription"/>
    <property type="evidence" value="ECO:0007669"/>
    <property type="project" value="TreeGrafter"/>
</dbReference>
<organism evidence="2 3">
    <name type="scientific">Varanus komodoensis</name>
    <name type="common">Komodo dragon</name>
    <dbReference type="NCBI Taxonomy" id="61221"/>
    <lineage>
        <taxon>Eukaryota</taxon>
        <taxon>Metazoa</taxon>
        <taxon>Chordata</taxon>
        <taxon>Craniata</taxon>
        <taxon>Vertebrata</taxon>
        <taxon>Euteleostomi</taxon>
        <taxon>Lepidosauria</taxon>
        <taxon>Squamata</taxon>
        <taxon>Bifurcata</taxon>
        <taxon>Unidentata</taxon>
        <taxon>Episquamata</taxon>
        <taxon>Toxicofera</taxon>
        <taxon>Anguimorpha</taxon>
        <taxon>Paleoanguimorpha</taxon>
        <taxon>Varanoidea</taxon>
        <taxon>Varanidae</taxon>
        <taxon>Varanus</taxon>
    </lineage>
</organism>
<protein>
    <submittedName>
        <fullName evidence="2">Circadian associated repressor of transcription</fullName>
    </submittedName>
</protein>
<dbReference type="OMA" id="GRYPSAC"/>
<dbReference type="GO" id="GO:0005634">
    <property type="term" value="C:nucleus"/>
    <property type="evidence" value="ECO:0007669"/>
    <property type="project" value="TreeGrafter"/>
</dbReference>
<evidence type="ECO:0000313" key="2">
    <source>
        <dbReference type="Ensembl" id="ENSVKKP00000001456.1"/>
    </source>
</evidence>
<reference evidence="2" key="2">
    <citation type="submission" date="2025-09" db="UniProtKB">
        <authorList>
            <consortium name="Ensembl"/>
        </authorList>
    </citation>
    <scope>IDENTIFICATION</scope>
</reference>
<feature type="region of interest" description="Disordered" evidence="1">
    <location>
        <begin position="280"/>
        <end position="332"/>
    </location>
</feature>
<feature type="compositionally biased region" description="Basic and acidic residues" evidence="1">
    <location>
        <begin position="40"/>
        <end position="54"/>
    </location>
</feature>
<feature type="region of interest" description="Disordered" evidence="1">
    <location>
        <begin position="402"/>
        <end position="469"/>
    </location>
</feature>
<feature type="compositionally biased region" description="Basic and acidic residues" evidence="1">
    <location>
        <begin position="167"/>
        <end position="178"/>
    </location>
</feature>
<dbReference type="PANTHER" id="PTHR35441">
    <property type="entry name" value="CIRCADIAN-ASSOCIATED TRANSCRIPTIONAL REPRESSOR"/>
    <property type="match status" value="1"/>
</dbReference>
<dbReference type="GO" id="GO:0000978">
    <property type="term" value="F:RNA polymerase II cis-regulatory region sequence-specific DNA binding"/>
    <property type="evidence" value="ECO:0007669"/>
    <property type="project" value="TreeGrafter"/>
</dbReference>
<dbReference type="InterPro" id="IPR031373">
    <property type="entry name" value="Ciart"/>
</dbReference>
<dbReference type="Pfam" id="PF15673">
    <property type="entry name" value="Ciart"/>
    <property type="match status" value="1"/>
</dbReference>
<dbReference type="PANTHER" id="PTHR35441:SF1">
    <property type="entry name" value="CIRCADIAN-ASSOCIATED TRANSCRIPTIONAL REPRESSOR"/>
    <property type="match status" value="1"/>
</dbReference>
<feature type="compositionally biased region" description="Acidic residues" evidence="1">
    <location>
        <begin position="20"/>
        <end position="29"/>
    </location>
</feature>
<feature type="compositionally biased region" description="Polar residues" evidence="1">
    <location>
        <begin position="402"/>
        <end position="411"/>
    </location>
</feature>
<proteinExistence type="predicted"/>
<evidence type="ECO:0000256" key="1">
    <source>
        <dbReference type="SAM" id="MobiDB-lite"/>
    </source>
</evidence>
<accession>A0A8D2IRE3</accession>
<feature type="region of interest" description="Disordered" evidence="1">
    <location>
        <begin position="1"/>
        <end position="54"/>
    </location>
</feature>
<dbReference type="AlphaFoldDB" id="A0A8D2IRE3"/>
<dbReference type="Ensembl" id="ENSVKKT00000001509.1">
    <property type="protein sequence ID" value="ENSVKKP00000001456.1"/>
    <property type="gene ID" value="ENSVKKG00000001214.1"/>
</dbReference>
<reference evidence="2" key="1">
    <citation type="submission" date="2025-08" db="UniProtKB">
        <authorList>
            <consortium name="Ensembl"/>
        </authorList>
    </citation>
    <scope>IDENTIFICATION</scope>
</reference>
<feature type="compositionally biased region" description="Low complexity" evidence="1">
    <location>
        <begin position="460"/>
        <end position="469"/>
    </location>
</feature>
<name>A0A8D2IRE3_VARKO</name>
<feature type="compositionally biased region" description="Polar residues" evidence="1">
    <location>
        <begin position="1"/>
        <end position="11"/>
    </location>
</feature>
<dbReference type="Proteomes" id="UP000694545">
    <property type="component" value="Unplaced"/>
</dbReference>
<sequence length="469" mass="50650">MENAMSVSSRQSLYSAESATSEEEEEEHELEVFLLDSGSDVEKETGPVQHQRDAYSDRQALLFSPGSGRTSPGLVCRDHKCRTRKPLGLLASARLRPTGPRHRPPTALEGAYCMHLMDTGGSLPRQPVIQTRTKGGGRKRPSGGAVAGGQGHTTRVPQPSLRGGKKPRNEEPAAQEDPHTLCWPEGDLLFARKCQELQGFVQPLIELLSRLKMGRFAQGLSSFQQSVAMDRIQRIIGVLQKPEMGGRYLGTLLQVERMLKLWFPRVTLKNSCADCGAAAETAEERDKPSMEENVASKWAASTPSSVRSPPGGKPLVSPASPDSTPGTPWAEPAPFLADWPAMNLTWIHTAPISTPPLGQVDFSQMGSTIKQALLGPSMSAYGVVVFFQNNLATLGPYDHTSPASCHSNTPLPGSAEHPRCRSLPGPTVAGSQLPRGTLDRFSRSLPRLPTSSEERQKMGSGTSPYSSSS</sequence>
<feature type="region of interest" description="Disordered" evidence="1">
    <location>
        <begin position="119"/>
        <end position="178"/>
    </location>
</feature>
<keyword evidence="3" id="KW-1185">Reference proteome</keyword>